<evidence type="ECO:0000256" key="2">
    <source>
        <dbReference type="ARBA" id="ARBA00010488"/>
    </source>
</evidence>
<evidence type="ECO:0000259" key="7">
    <source>
        <dbReference type="Pfam" id="PF00534"/>
    </source>
</evidence>
<dbReference type="Gene3D" id="3.40.50.12580">
    <property type="match status" value="1"/>
</dbReference>
<keyword evidence="6" id="KW-0472">Membrane</keyword>
<accession>A0ABQ2I901</accession>
<keyword evidence="9" id="KW-1185">Reference proteome</keyword>
<dbReference type="InterPro" id="IPR043148">
    <property type="entry name" value="TagF_C"/>
</dbReference>
<dbReference type="InterPro" id="IPR007554">
    <property type="entry name" value="Glycerophosphate_synth"/>
</dbReference>
<keyword evidence="4" id="KW-0808">Transferase</keyword>
<dbReference type="Proteomes" id="UP000623461">
    <property type="component" value="Unassembled WGS sequence"/>
</dbReference>
<keyword evidence="5" id="KW-0777">Teichoic acid biosynthesis</keyword>
<name>A0ABQ2I901_9MICO</name>
<evidence type="ECO:0000313" key="8">
    <source>
        <dbReference type="EMBL" id="GGN04022.1"/>
    </source>
</evidence>
<dbReference type="Gene3D" id="3.40.50.11820">
    <property type="match status" value="1"/>
</dbReference>
<sequence length="826" mass="90330">MSSAARLAAKVKRVVRQVAAAGPHELRAAAQELPVDPGLVLYESFGGNGMLCNPEAIFRALLDDMAQQHLRHVWVLKDLDAADPAVEQLKGHPRVRFVKRGSTAYHQALATAGLLINNATFPPHWGKRPQQVYLNTWHGTPLKKMGYDEARGAFTARNVLRNFLMADFLLSSSPFMSEQMFERAYRLTNVGRARLLELGQPRTDAQFTGAQGAAAARACLDEHGARVSPQETLVLLAPTWKGASFHAPVDDAASLADQVHELQSQLPPGHRVLLKVHQQVYSYAVREPRLEGRLVPNHIPTNTVLAATDVLVTDYSSIFFDFLTTGRPIIFFTPDREDYDDQRGAYLDACDLPGPQATTVSQLAELAAAVGTGGDMDPVRTHRELRDAARRTYAPRDDGGATQRVLDVVVRGETTEGTRPLARDGRPTLLIYLGGMMSNGITSAGLNLLRSIDHERWDVTALVQESDNADRVVNIEMIDPRARQLHRKGSMVMSKRLRSARRKLMRGRRDSLSAPVQSKLDEHLAQELRRTVGDAVFDHVVDFSGYSPAWTFLLGQAPGRRAVWQHNDLLADQMRQVHGRRPHERNLAGVFSSYHLYDRLVSVSEALRDINAANLGQYAAAEKFVAARNTLDVQRVLSGAAERPPAGTIDCLSPADPGCDPYLFVTVGRLSPEKNQARLIQAFAAVHAKRPQARLVVIGDGPLRARLQDMVEALGLGDAVQLVGLQRNPWSIMAASSCFVLSSDYEGQPMVILEARAIGLPVVSTAFDSVGSALEPGAGIVVERTVEALADGMLKAVDGEAVPSAFDPYAYNEVVVSEFEKAVGAP</sequence>
<evidence type="ECO:0000256" key="5">
    <source>
        <dbReference type="ARBA" id="ARBA00022944"/>
    </source>
</evidence>
<dbReference type="SUPFAM" id="SSF53756">
    <property type="entry name" value="UDP-Glycosyltransferase/glycogen phosphorylase"/>
    <property type="match status" value="2"/>
</dbReference>
<organism evidence="8 9">
    <name type="scientific">Terrabacter tumescens</name>
    <dbReference type="NCBI Taxonomy" id="60443"/>
    <lineage>
        <taxon>Bacteria</taxon>
        <taxon>Bacillati</taxon>
        <taxon>Actinomycetota</taxon>
        <taxon>Actinomycetes</taxon>
        <taxon>Micrococcales</taxon>
        <taxon>Intrasporangiaceae</taxon>
        <taxon>Terrabacter</taxon>
    </lineage>
</organism>
<evidence type="ECO:0000256" key="1">
    <source>
        <dbReference type="ARBA" id="ARBA00004202"/>
    </source>
</evidence>
<evidence type="ECO:0000256" key="6">
    <source>
        <dbReference type="ARBA" id="ARBA00023136"/>
    </source>
</evidence>
<dbReference type="InterPro" id="IPR001296">
    <property type="entry name" value="Glyco_trans_1"/>
</dbReference>
<dbReference type="Gene3D" id="3.40.50.2000">
    <property type="entry name" value="Glycogen Phosphorylase B"/>
    <property type="match status" value="2"/>
</dbReference>
<dbReference type="CDD" id="cd03811">
    <property type="entry name" value="GT4_GT28_WabH-like"/>
    <property type="match status" value="1"/>
</dbReference>
<comment type="similarity">
    <text evidence="2">Belongs to the CDP-glycerol glycerophosphotransferase family.</text>
</comment>
<dbReference type="EMBL" id="BMNZ01000006">
    <property type="protein sequence ID" value="GGN04022.1"/>
    <property type="molecule type" value="Genomic_DNA"/>
</dbReference>
<dbReference type="InterPro" id="IPR043149">
    <property type="entry name" value="TagF_N"/>
</dbReference>
<dbReference type="PANTHER" id="PTHR37316">
    <property type="entry name" value="TEICHOIC ACID GLYCEROL-PHOSPHATE PRIMASE"/>
    <property type="match status" value="1"/>
</dbReference>
<dbReference type="Pfam" id="PF04464">
    <property type="entry name" value="Glyphos_transf"/>
    <property type="match status" value="1"/>
</dbReference>
<dbReference type="RefSeq" id="WP_030203058.1">
    <property type="nucleotide sequence ID" value="NZ_BMNZ01000006.1"/>
</dbReference>
<gene>
    <name evidence="8" type="ORF">GCM10009721_34290</name>
</gene>
<evidence type="ECO:0000256" key="4">
    <source>
        <dbReference type="ARBA" id="ARBA00022679"/>
    </source>
</evidence>
<evidence type="ECO:0000256" key="3">
    <source>
        <dbReference type="ARBA" id="ARBA00022475"/>
    </source>
</evidence>
<dbReference type="Pfam" id="PF00534">
    <property type="entry name" value="Glycos_transf_1"/>
    <property type="match status" value="1"/>
</dbReference>
<evidence type="ECO:0000313" key="9">
    <source>
        <dbReference type="Proteomes" id="UP000623461"/>
    </source>
</evidence>
<comment type="caution">
    <text evidence="8">The sequence shown here is derived from an EMBL/GenBank/DDBJ whole genome shotgun (WGS) entry which is preliminary data.</text>
</comment>
<dbReference type="PANTHER" id="PTHR37316:SF3">
    <property type="entry name" value="TEICHOIC ACID GLYCEROL-PHOSPHATE TRANSFERASE"/>
    <property type="match status" value="1"/>
</dbReference>
<dbReference type="InterPro" id="IPR051612">
    <property type="entry name" value="Teichoic_Acid_Biosynth"/>
</dbReference>
<feature type="domain" description="Glycosyl transferase family 1" evidence="7">
    <location>
        <begin position="660"/>
        <end position="812"/>
    </location>
</feature>
<comment type="subcellular location">
    <subcellularLocation>
        <location evidence="1">Cell membrane</location>
        <topology evidence="1">Peripheral membrane protein</topology>
    </subcellularLocation>
</comment>
<proteinExistence type="inferred from homology"/>
<keyword evidence="3" id="KW-1003">Cell membrane</keyword>
<reference evidence="9" key="1">
    <citation type="journal article" date="2019" name="Int. J. Syst. Evol. Microbiol.">
        <title>The Global Catalogue of Microorganisms (GCM) 10K type strain sequencing project: providing services to taxonomists for standard genome sequencing and annotation.</title>
        <authorList>
            <consortium name="The Broad Institute Genomics Platform"/>
            <consortium name="The Broad Institute Genome Sequencing Center for Infectious Disease"/>
            <person name="Wu L."/>
            <person name="Ma J."/>
        </authorList>
    </citation>
    <scope>NUCLEOTIDE SEQUENCE [LARGE SCALE GENOMIC DNA]</scope>
    <source>
        <strain evidence="9">JCM 1365</strain>
    </source>
</reference>
<protein>
    <recommendedName>
        <fullName evidence="7">Glycosyl transferase family 1 domain-containing protein</fullName>
    </recommendedName>
</protein>